<evidence type="ECO:0000256" key="1">
    <source>
        <dbReference type="ARBA" id="ARBA00004141"/>
    </source>
</evidence>
<dbReference type="AlphaFoldDB" id="A0AAV5B2V2"/>
<keyword evidence="3 10" id="KW-0813">Transport</keyword>
<dbReference type="Proteomes" id="UP001055025">
    <property type="component" value="Unassembled WGS sequence"/>
</dbReference>
<keyword evidence="8 10" id="KW-0472">Membrane</keyword>
<feature type="transmembrane region" description="Helical" evidence="10">
    <location>
        <begin position="58"/>
        <end position="77"/>
    </location>
</feature>
<dbReference type="NCBIfam" id="TIGR00810">
    <property type="entry name" value="secG"/>
    <property type="match status" value="1"/>
</dbReference>
<comment type="function">
    <text evidence="9 10">Involved in protein export. Participates in an early event of protein translocation.</text>
</comment>
<evidence type="ECO:0000256" key="8">
    <source>
        <dbReference type="ARBA" id="ARBA00023136"/>
    </source>
</evidence>
<accession>A0AAV5B2V2</accession>
<protein>
    <recommendedName>
        <fullName evidence="10">Protein-export membrane protein SecG</fullName>
    </recommendedName>
</protein>
<organism evidence="11 12">
    <name type="scientific">Granulimonas faecalis</name>
    <dbReference type="NCBI Taxonomy" id="2894155"/>
    <lineage>
        <taxon>Bacteria</taxon>
        <taxon>Bacillati</taxon>
        <taxon>Actinomycetota</taxon>
        <taxon>Coriobacteriia</taxon>
        <taxon>Coriobacteriales</taxon>
        <taxon>Kribbibacteriaceae</taxon>
        <taxon>Granulimonas</taxon>
    </lineage>
</organism>
<evidence type="ECO:0000256" key="9">
    <source>
        <dbReference type="ARBA" id="ARBA00025182"/>
    </source>
</evidence>
<evidence type="ECO:0000256" key="4">
    <source>
        <dbReference type="ARBA" id="ARBA00022692"/>
    </source>
</evidence>
<keyword evidence="4 10" id="KW-0812">Transmembrane</keyword>
<dbReference type="GO" id="GO:0015450">
    <property type="term" value="F:protein-transporting ATPase activity"/>
    <property type="evidence" value="ECO:0007669"/>
    <property type="project" value="UniProtKB-UniRule"/>
</dbReference>
<feature type="transmembrane region" description="Helical" evidence="10">
    <location>
        <begin position="6"/>
        <end position="25"/>
    </location>
</feature>
<evidence type="ECO:0000256" key="6">
    <source>
        <dbReference type="ARBA" id="ARBA00022989"/>
    </source>
</evidence>
<keyword evidence="7 10" id="KW-0811">Translocation</keyword>
<dbReference type="EMBL" id="BQKC01000001">
    <property type="protein sequence ID" value="GJM55164.1"/>
    <property type="molecule type" value="Genomic_DNA"/>
</dbReference>
<comment type="subcellular location">
    <subcellularLocation>
        <location evidence="10">Cell membrane</location>
        <topology evidence="10">Multi-pass membrane protein</topology>
    </subcellularLocation>
    <subcellularLocation>
        <location evidence="1">Membrane</location>
        <topology evidence="1">Multi-pass membrane protein</topology>
    </subcellularLocation>
</comment>
<keyword evidence="5 10" id="KW-0653">Protein transport</keyword>
<name>A0AAV5B2V2_9ACTN</name>
<comment type="caution">
    <text evidence="11">The sequence shown here is derived from an EMBL/GenBank/DDBJ whole genome shotgun (WGS) entry which is preliminary data.</text>
</comment>
<dbReference type="GO" id="GO:0005886">
    <property type="term" value="C:plasma membrane"/>
    <property type="evidence" value="ECO:0007669"/>
    <property type="project" value="UniProtKB-SubCell"/>
</dbReference>
<keyword evidence="6 10" id="KW-1133">Transmembrane helix</keyword>
<keyword evidence="12" id="KW-1185">Reference proteome</keyword>
<proteinExistence type="inferred from homology"/>
<evidence type="ECO:0000313" key="11">
    <source>
        <dbReference type="EMBL" id="GJM55164.1"/>
    </source>
</evidence>
<evidence type="ECO:0000313" key="12">
    <source>
        <dbReference type="Proteomes" id="UP001055025"/>
    </source>
</evidence>
<reference evidence="11" key="1">
    <citation type="journal article" date="2022" name="Int. J. Syst. Evol. Microbiol.">
        <title>Granulimonas faecalis gen. nov., sp. nov., and Leptogranulimonas caecicola gen. nov., sp. nov., novel lactate-producing Atopobiaceae bacteria isolated from mouse intestines, and an emended description of the family Atopobiaceae.</title>
        <authorList>
            <person name="Morinaga K."/>
            <person name="Kusada H."/>
            <person name="Sakamoto S."/>
            <person name="Murakami T."/>
            <person name="Toyoda A."/>
            <person name="Mori H."/>
            <person name="Meng X.Y."/>
            <person name="Takashino M."/>
            <person name="Murotomi K."/>
            <person name="Tamaki H."/>
        </authorList>
    </citation>
    <scope>NUCLEOTIDE SEQUENCE</scope>
    <source>
        <strain evidence="11">OPF53</strain>
    </source>
</reference>
<evidence type="ECO:0000256" key="2">
    <source>
        <dbReference type="ARBA" id="ARBA00008445"/>
    </source>
</evidence>
<evidence type="ECO:0000256" key="7">
    <source>
        <dbReference type="ARBA" id="ARBA00023010"/>
    </source>
</evidence>
<dbReference type="InterPro" id="IPR004692">
    <property type="entry name" value="SecG"/>
</dbReference>
<dbReference type="GO" id="GO:0009306">
    <property type="term" value="P:protein secretion"/>
    <property type="evidence" value="ECO:0007669"/>
    <property type="project" value="UniProtKB-UniRule"/>
</dbReference>
<dbReference type="RefSeq" id="WP_265590719.1">
    <property type="nucleotide sequence ID" value="NZ_BQKC01000001.1"/>
</dbReference>
<evidence type="ECO:0000256" key="5">
    <source>
        <dbReference type="ARBA" id="ARBA00022927"/>
    </source>
</evidence>
<sequence>MGPLNIALIVVWALSAVASIVFVLMHSGKGTGVSDMIASSMYNSNAGSGVWEKNLDRLTVISCCVFAATLLIFMLTFPQGSLG</sequence>
<evidence type="ECO:0000256" key="3">
    <source>
        <dbReference type="ARBA" id="ARBA00022448"/>
    </source>
</evidence>
<dbReference type="Pfam" id="PF03840">
    <property type="entry name" value="SecG"/>
    <property type="match status" value="1"/>
</dbReference>
<keyword evidence="10" id="KW-1003">Cell membrane</keyword>
<comment type="similarity">
    <text evidence="2 10">Belongs to the SecG family.</text>
</comment>
<evidence type="ECO:0000256" key="10">
    <source>
        <dbReference type="RuleBase" id="RU365087"/>
    </source>
</evidence>
<gene>
    <name evidence="11" type="ORF">ATOP_08190</name>
</gene>